<accession>A0ABR5B6K9</accession>
<sequence>MKHWALLNPLIITIQDQLSLGSFLLHFPFHERNLDTSSSDRLELE</sequence>
<evidence type="ECO:0000313" key="1">
    <source>
        <dbReference type="EMBL" id="KIR59231.1"/>
    </source>
</evidence>
<reference evidence="1 2" key="1">
    <citation type="submission" date="2015-01" db="EMBL/GenBank/DDBJ databases">
        <title>The Genome Sequence of Cryptococcus gattii CA1873.</title>
        <authorList>
            <consortium name="The Broad Institute Genomics Platform"/>
            <person name="Cuomo C."/>
            <person name="Litvintseva A."/>
            <person name="Chen Y."/>
            <person name="Heitman J."/>
            <person name="Sun S."/>
            <person name="Springer D."/>
            <person name="Dromer F."/>
            <person name="Young S."/>
            <person name="Zeng Q."/>
            <person name="Gargeya S."/>
            <person name="Abouelleil A."/>
            <person name="Alvarado L."/>
            <person name="Chapman S.B."/>
            <person name="Gainer-Dewar J."/>
            <person name="Goldberg J."/>
            <person name="Griggs A."/>
            <person name="Gujja S."/>
            <person name="Hansen M."/>
            <person name="Howarth C."/>
            <person name="Imamovic A."/>
            <person name="Larimer J."/>
            <person name="Murphy C."/>
            <person name="Naylor J."/>
            <person name="Pearson M."/>
            <person name="Priest M."/>
            <person name="Roberts A."/>
            <person name="Saif S."/>
            <person name="Shea T."/>
            <person name="Sykes S."/>
            <person name="Wortman J."/>
            <person name="Nusbaum C."/>
            <person name="Birren B."/>
        </authorList>
    </citation>
    <scope>NUCLEOTIDE SEQUENCE [LARGE SCALE GENOMIC DNA]</scope>
    <source>
        <strain evidence="1 2">CA1873</strain>
    </source>
</reference>
<organism evidence="1 2">
    <name type="scientific">Cryptococcus bacillisporus CA1873</name>
    <dbReference type="NCBI Taxonomy" id="1296111"/>
    <lineage>
        <taxon>Eukaryota</taxon>
        <taxon>Fungi</taxon>
        <taxon>Dikarya</taxon>
        <taxon>Basidiomycota</taxon>
        <taxon>Agaricomycotina</taxon>
        <taxon>Tremellomycetes</taxon>
        <taxon>Tremellales</taxon>
        <taxon>Cryptococcaceae</taxon>
        <taxon>Cryptococcus</taxon>
        <taxon>Cryptococcus gattii species complex</taxon>
    </lineage>
</organism>
<proteinExistence type="predicted"/>
<protein>
    <submittedName>
        <fullName evidence="1">Uncharacterized protein</fullName>
    </submittedName>
</protein>
<dbReference type="EMBL" id="KN848901">
    <property type="protein sequence ID" value="KIR59231.1"/>
    <property type="molecule type" value="Genomic_DNA"/>
</dbReference>
<keyword evidence="2" id="KW-1185">Reference proteome</keyword>
<dbReference type="Proteomes" id="UP000053800">
    <property type="component" value="Unassembled WGS sequence"/>
</dbReference>
<name>A0ABR5B6K9_CRYGA</name>
<evidence type="ECO:0000313" key="2">
    <source>
        <dbReference type="Proteomes" id="UP000053800"/>
    </source>
</evidence>
<gene>
    <name evidence="1" type="ORF">I314_04746</name>
</gene>